<dbReference type="CDD" id="cd00609">
    <property type="entry name" value="AAT_like"/>
    <property type="match status" value="1"/>
</dbReference>
<dbReference type="GO" id="GO:0004400">
    <property type="term" value="F:histidinol-phosphate transaminase activity"/>
    <property type="evidence" value="ECO:0007669"/>
    <property type="project" value="UniProtKB-EC"/>
</dbReference>
<protein>
    <recommendedName>
        <fullName evidence="5">histidinol-phosphate transaminase</fullName>
        <ecNumber evidence="5">2.6.1.9</ecNumber>
    </recommendedName>
</protein>
<evidence type="ECO:0000256" key="6">
    <source>
        <dbReference type="ARBA" id="ARBA00022576"/>
    </source>
</evidence>
<sequence length="374" mass="42325">MNTKTKSIKSLFKPYLTVKNAYKGGKSVLPKNKDQKVFKLSSNENPIGSSPLAIEAIKNSIENLHLYPDATDIRLREALEIYYNYQLTKDQFICAASGSEIIDLVIRAFVKEGDEVIVSTPCFVPYKMFSRWSGATVVDIPLFEDNYGLNMEGILNAITKKTRIIFLTSPNNPTGSYISKVELEFLLNKLPQDIVVVFDEVYWHFANAQDYTTALPYISKYPNLIAINSFSKTYGLASLRVGYSYMNEEVAAYLRQICKPFLITKLSLEGSIASLKDTDFIEKTIDTIRSEKIYLQEQFNKLEIRFYPTQANFYLINPPIPSSEFVQFLAEEGIAVRPVDNFGATGKVRISIGTREANEALIKSIRKLKVISLN</sequence>
<dbReference type="GO" id="GO:0030170">
    <property type="term" value="F:pyridoxal phosphate binding"/>
    <property type="evidence" value="ECO:0007669"/>
    <property type="project" value="InterPro"/>
</dbReference>
<dbReference type="PANTHER" id="PTHR43643:SF3">
    <property type="entry name" value="HISTIDINOL-PHOSPHATE AMINOTRANSFERASE"/>
    <property type="match status" value="1"/>
</dbReference>
<dbReference type="SUPFAM" id="SSF53383">
    <property type="entry name" value="PLP-dependent transferases"/>
    <property type="match status" value="1"/>
</dbReference>
<gene>
    <name evidence="11" type="ORF">SAMN04488111_2392</name>
</gene>
<comment type="cofactor">
    <cofactor evidence="1">
        <name>pyridoxal 5'-phosphate</name>
        <dbReference type="ChEBI" id="CHEBI:597326"/>
    </cofactor>
</comment>
<dbReference type="Gene3D" id="3.40.640.10">
    <property type="entry name" value="Type I PLP-dependent aspartate aminotransferase-like (Major domain)"/>
    <property type="match status" value="1"/>
</dbReference>
<comment type="pathway">
    <text evidence="2">Amino-acid biosynthesis; L-histidine biosynthesis; L-histidine from 5-phospho-alpha-D-ribose 1-diphosphate: step 7/9.</text>
</comment>
<dbReference type="OrthoDB" id="9813612at2"/>
<proteinExistence type="inferred from homology"/>
<keyword evidence="6 11" id="KW-0032">Aminotransferase</keyword>
<dbReference type="EMBL" id="FZNX01000004">
    <property type="protein sequence ID" value="SNR67625.1"/>
    <property type="molecule type" value="Genomic_DNA"/>
</dbReference>
<evidence type="ECO:0000256" key="2">
    <source>
        <dbReference type="ARBA" id="ARBA00005011"/>
    </source>
</evidence>
<evidence type="ECO:0000256" key="8">
    <source>
        <dbReference type="ARBA" id="ARBA00022898"/>
    </source>
</evidence>
<evidence type="ECO:0000256" key="5">
    <source>
        <dbReference type="ARBA" id="ARBA00012748"/>
    </source>
</evidence>
<dbReference type="GO" id="GO:0000105">
    <property type="term" value="P:L-histidine biosynthetic process"/>
    <property type="evidence" value="ECO:0007669"/>
    <property type="project" value="InterPro"/>
</dbReference>
<dbReference type="AlphaFoldDB" id="A0A238Y8R6"/>
<comment type="subunit">
    <text evidence="4">Homodimer.</text>
</comment>
<dbReference type="InterPro" id="IPR015424">
    <property type="entry name" value="PyrdxlP-dep_Trfase"/>
</dbReference>
<dbReference type="InterPro" id="IPR015421">
    <property type="entry name" value="PyrdxlP-dep_Trfase_major"/>
</dbReference>
<dbReference type="Pfam" id="PF00155">
    <property type="entry name" value="Aminotran_1_2"/>
    <property type="match status" value="1"/>
</dbReference>
<feature type="domain" description="Aminotransferase class I/classII large" evidence="10">
    <location>
        <begin position="36"/>
        <end position="365"/>
    </location>
</feature>
<accession>A0A238Y8R6</accession>
<evidence type="ECO:0000256" key="9">
    <source>
        <dbReference type="ARBA" id="ARBA00047481"/>
    </source>
</evidence>
<dbReference type="InterPro" id="IPR050106">
    <property type="entry name" value="HistidinolP_aminotransfase"/>
</dbReference>
<keyword evidence="8" id="KW-0663">Pyridoxal phosphate</keyword>
<evidence type="ECO:0000259" key="10">
    <source>
        <dbReference type="Pfam" id="PF00155"/>
    </source>
</evidence>
<comment type="catalytic activity">
    <reaction evidence="9">
        <text>L-histidinol phosphate + 2-oxoglutarate = 3-(imidazol-4-yl)-2-oxopropyl phosphate + L-glutamate</text>
        <dbReference type="Rhea" id="RHEA:23744"/>
        <dbReference type="ChEBI" id="CHEBI:16810"/>
        <dbReference type="ChEBI" id="CHEBI:29985"/>
        <dbReference type="ChEBI" id="CHEBI:57766"/>
        <dbReference type="ChEBI" id="CHEBI:57980"/>
        <dbReference type="EC" id="2.6.1.9"/>
    </reaction>
</comment>
<evidence type="ECO:0000256" key="1">
    <source>
        <dbReference type="ARBA" id="ARBA00001933"/>
    </source>
</evidence>
<evidence type="ECO:0000313" key="11">
    <source>
        <dbReference type="EMBL" id="SNR67625.1"/>
    </source>
</evidence>
<dbReference type="NCBIfam" id="TIGR01141">
    <property type="entry name" value="hisC"/>
    <property type="match status" value="1"/>
</dbReference>
<evidence type="ECO:0000256" key="3">
    <source>
        <dbReference type="ARBA" id="ARBA00007970"/>
    </source>
</evidence>
<dbReference type="InterPro" id="IPR005861">
    <property type="entry name" value="HisP_aminotrans"/>
</dbReference>
<dbReference type="InterPro" id="IPR004839">
    <property type="entry name" value="Aminotransferase_I/II_large"/>
</dbReference>
<dbReference type="InterPro" id="IPR015422">
    <property type="entry name" value="PyrdxlP-dep_Trfase_small"/>
</dbReference>
<comment type="similarity">
    <text evidence="3">Belongs to the class-II pyridoxal-phosphate-dependent aminotransferase family. Histidinol-phosphate aminotransferase subfamily.</text>
</comment>
<organism evidence="11 12">
    <name type="scientific">Lutibacter flavus</name>
    <dbReference type="NCBI Taxonomy" id="691689"/>
    <lineage>
        <taxon>Bacteria</taxon>
        <taxon>Pseudomonadati</taxon>
        <taxon>Bacteroidota</taxon>
        <taxon>Flavobacteriia</taxon>
        <taxon>Flavobacteriales</taxon>
        <taxon>Flavobacteriaceae</taxon>
        <taxon>Lutibacter</taxon>
    </lineage>
</organism>
<evidence type="ECO:0000256" key="4">
    <source>
        <dbReference type="ARBA" id="ARBA00011738"/>
    </source>
</evidence>
<dbReference type="Proteomes" id="UP000198412">
    <property type="component" value="Unassembled WGS sequence"/>
</dbReference>
<evidence type="ECO:0000313" key="12">
    <source>
        <dbReference type="Proteomes" id="UP000198412"/>
    </source>
</evidence>
<keyword evidence="7 11" id="KW-0808">Transferase</keyword>
<evidence type="ECO:0000256" key="7">
    <source>
        <dbReference type="ARBA" id="ARBA00022679"/>
    </source>
</evidence>
<dbReference type="EC" id="2.6.1.9" evidence="5"/>
<dbReference type="PANTHER" id="PTHR43643">
    <property type="entry name" value="HISTIDINOL-PHOSPHATE AMINOTRANSFERASE 2"/>
    <property type="match status" value="1"/>
</dbReference>
<reference evidence="12" key="1">
    <citation type="submission" date="2017-06" db="EMBL/GenBank/DDBJ databases">
        <authorList>
            <person name="Varghese N."/>
            <person name="Submissions S."/>
        </authorList>
    </citation>
    <scope>NUCLEOTIDE SEQUENCE [LARGE SCALE GENOMIC DNA]</scope>
    <source>
        <strain evidence="12">DSM 27993</strain>
    </source>
</reference>
<keyword evidence="12" id="KW-1185">Reference proteome</keyword>
<dbReference type="RefSeq" id="WP_089378682.1">
    <property type="nucleotide sequence ID" value="NZ_FZNX01000004.1"/>
</dbReference>
<dbReference type="Gene3D" id="3.90.1150.10">
    <property type="entry name" value="Aspartate Aminotransferase, domain 1"/>
    <property type="match status" value="1"/>
</dbReference>
<name>A0A238Y8R6_9FLAO</name>